<evidence type="ECO:0000256" key="1">
    <source>
        <dbReference type="PROSITE-ProRule" id="PRU00339"/>
    </source>
</evidence>
<proteinExistence type="predicted"/>
<evidence type="ECO:0000313" key="4">
    <source>
        <dbReference type="Proteomes" id="UP000635384"/>
    </source>
</evidence>
<dbReference type="InterPro" id="IPR019734">
    <property type="entry name" value="TPR_rpt"/>
</dbReference>
<dbReference type="PROSITE" id="PS50293">
    <property type="entry name" value="TPR_REGION"/>
    <property type="match status" value="1"/>
</dbReference>
<gene>
    <name evidence="3" type="ORF">IB285_07765</name>
</gene>
<dbReference type="PROSITE" id="PS50005">
    <property type="entry name" value="TPR"/>
    <property type="match status" value="1"/>
</dbReference>
<protein>
    <recommendedName>
        <fullName evidence="5">Tetratricopeptide repeat protein</fullName>
    </recommendedName>
</protein>
<evidence type="ECO:0000256" key="2">
    <source>
        <dbReference type="SAM" id="SignalP"/>
    </source>
</evidence>
<feature type="signal peptide" evidence="2">
    <location>
        <begin position="1"/>
        <end position="27"/>
    </location>
</feature>
<dbReference type="Proteomes" id="UP000635384">
    <property type="component" value="Unassembled WGS sequence"/>
</dbReference>
<name>A0ABR8KRV6_9SPHN</name>
<feature type="chain" id="PRO_5045086078" description="Tetratricopeptide repeat protein" evidence="2">
    <location>
        <begin position="28"/>
        <end position="340"/>
    </location>
</feature>
<dbReference type="RefSeq" id="WP_190787639.1">
    <property type="nucleotide sequence ID" value="NZ_JACXLC010000001.1"/>
</dbReference>
<keyword evidence="4" id="KW-1185">Reference proteome</keyword>
<accession>A0ABR8KRV6</accession>
<dbReference type="Gene3D" id="1.25.40.10">
    <property type="entry name" value="Tetratricopeptide repeat domain"/>
    <property type="match status" value="1"/>
</dbReference>
<organism evidence="3 4">
    <name type="scientific">Erythrobacter rubeus</name>
    <dbReference type="NCBI Taxonomy" id="2760803"/>
    <lineage>
        <taxon>Bacteria</taxon>
        <taxon>Pseudomonadati</taxon>
        <taxon>Pseudomonadota</taxon>
        <taxon>Alphaproteobacteria</taxon>
        <taxon>Sphingomonadales</taxon>
        <taxon>Erythrobacteraceae</taxon>
        <taxon>Erythrobacter/Porphyrobacter group</taxon>
        <taxon>Erythrobacter</taxon>
    </lineage>
</organism>
<comment type="caution">
    <text evidence="3">The sequence shown here is derived from an EMBL/GenBank/DDBJ whole genome shotgun (WGS) entry which is preliminary data.</text>
</comment>
<reference evidence="3 4" key="1">
    <citation type="submission" date="2020-09" db="EMBL/GenBank/DDBJ databases">
        <authorList>
            <person name="Yoon J.-W."/>
        </authorList>
    </citation>
    <scope>NUCLEOTIDE SEQUENCE [LARGE SCALE GENOMIC DNA]</scope>
    <source>
        <strain evidence="3 4">KMU-140</strain>
    </source>
</reference>
<feature type="repeat" description="TPR" evidence="1">
    <location>
        <begin position="281"/>
        <end position="314"/>
    </location>
</feature>
<dbReference type="SUPFAM" id="SSF48452">
    <property type="entry name" value="TPR-like"/>
    <property type="match status" value="1"/>
</dbReference>
<dbReference type="SMART" id="SM00028">
    <property type="entry name" value="TPR"/>
    <property type="match status" value="1"/>
</dbReference>
<evidence type="ECO:0000313" key="3">
    <source>
        <dbReference type="EMBL" id="MBD2842152.1"/>
    </source>
</evidence>
<dbReference type="InterPro" id="IPR011990">
    <property type="entry name" value="TPR-like_helical_dom_sf"/>
</dbReference>
<sequence length="340" mass="37282">MSSSASAPLRIFLAAICAVGASSTALAETLPVEGFYAARADVPAEIDILATEPFGGDWGYGLQASITDLLSQPVVADEPYFQVIPAALAQRERIFVVDPATEDEAEQRYIEVAGSDSGPDAVLRGAAHSSISDYSTSPKIRKECVLRDEDDECVEHEEIEIPCRQITVHYRASVTMVAADGSRLYHDDADLESSQTYCEDDHAAPDPDAMIGALAARYIDAVQSDLLPAFRKSDPRLLERRKGLTKQDRRTFKEALRLTKNDPFGACIKFRELEASNPEHVSVLFNIGLCHESEGELDRATTYYERALATEPDKNYPKAGLKRVESRERGEAQLAAKGLI</sequence>
<keyword evidence="2" id="KW-0732">Signal</keyword>
<dbReference type="EMBL" id="JACXLC010000001">
    <property type="protein sequence ID" value="MBD2842152.1"/>
    <property type="molecule type" value="Genomic_DNA"/>
</dbReference>
<evidence type="ECO:0008006" key="5">
    <source>
        <dbReference type="Google" id="ProtNLM"/>
    </source>
</evidence>
<keyword evidence="1" id="KW-0802">TPR repeat</keyword>